<dbReference type="AlphaFoldDB" id="A0A7W9W962"/>
<dbReference type="Proteomes" id="UP000520814">
    <property type="component" value="Unassembled WGS sequence"/>
</dbReference>
<dbReference type="SUPFAM" id="SSF54523">
    <property type="entry name" value="Pili subunits"/>
    <property type="match status" value="1"/>
</dbReference>
<dbReference type="GO" id="GO:0015628">
    <property type="term" value="P:protein secretion by the type II secretion system"/>
    <property type="evidence" value="ECO:0007669"/>
    <property type="project" value="InterPro"/>
</dbReference>
<keyword evidence="2" id="KW-0472">Membrane</keyword>
<evidence type="ECO:0000256" key="2">
    <source>
        <dbReference type="SAM" id="Phobius"/>
    </source>
</evidence>
<dbReference type="NCBIfam" id="TIGR02532">
    <property type="entry name" value="IV_pilin_GFxxxE"/>
    <property type="match status" value="1"/>
</dbReference>
<evidence type="ECO:0000313" key="3">
    <source>
        <dbReference type="EMBL" id="MBB6052860.1"/>
    </source>
</evidence>
<accession>A0A7W9W962</accession>
<dbReference type="Pfam" id="PF07963">
    <property type="entry name" value="N_methyl"/>
    <property type="match status" value="1"/>
</dbReference>
<keyword evidence="4" id="KW-1185">Reference proteome</keyword>
<feature type="transmembrane region" description="Helical" evidence="2">
    <location>
        <begin position="12"/>
        <end position="31"/>
    </location>
</feature>
<dbReference type="PRINTS" id="PR00813">
    <property type="entry name" value="BCTERIALGSPG"/>
</dbReference>
<evidence type="ECO:0000313" key="4">
    <source>
        <dbReference type="Proteomes" id="UP000520814"/>
    </source>
</evidence>
<keyword evidence="2" id="KW-1133">Transmembrane helix</keyword>
<name>A0A7W9W962_ARMRO</name>
<dbReference type="InterPro" id="IPR045584">
    <property type="entry name" value="Pilin-like"/>
</dbReference>
<keyword evidence="1" id="KW-0488">Methylation</keyword>
<organism evidence="3 4">
    <name type="scientific">Armatimonas rosea</name>
    <dbReference type="NCBI Taxonomy" id="685828"/>
    <lineage>
        <taxon>Bacteria</taxon>
        <taxon>Bacillati</taxon>
        <taxon>Armatimonadota</taxon>
        <taxon>Armatimonadia</taxon>
        <taxon>Armatimonadales</taxon>
        <taxon>Armatimonadaceae</taxon>
        <taxon>Armatimonas</taxon>
    </lineage>
</organism>
<dbReference type="GO" id="GO:0015627">
    <property type="term" value="C:type II protein secretion system complex"/>
    <property type="evidence" value="ECO:0007669"/>
    <property type="project" value="InterPro"/>
</dbReference>
<dbReference type="PANTHER" id="PTHR30093">
    <property type="entry name" value="GENERAL SECRETION PATHWAY PROTEIN G"/>
    <property type="match status" value="1"/>
</dbReference>
<dbReference type="InterPro" id="IPR012902">
    <property type="entry name" value="N_methyl_site"/>
</dbReference>
<gene>
    <name evidence="3" type="ORF">HNQ39_004681</name>
</gene>
<protein>
    <submittedName>
        <fullName evidence="3">Prepilin-type N-terminal cleavage/methylation domain-containing protein</fullName>
    </submittedName>
</protein>
<dbReference type="EMBL" id="JACHGW010000004">
    <property type="protein sequence ID" value="MBB6052860.1"/>
    <property type="molecule type" value="Genomic_DNA"/>
</dbReference>
<dbReference type="InterPro" id="IPR000983">
    <property type="entry name" value="Bac_GSPG_pilin"/>
</dbReference>
<dbReference type="Gene3D" id="3.30.700.10">
    <property type="entry name" value="Glycoprotein, Type 4 Pilin"/>
    <property type="match status" value="1"/>
</dbReference>
<comment type="caution">
    <text evidence="3">The sequence shown here is derived from an EMBL/GenBank/DDBJ whole genome shotgun (WGS) entry which is preliminary data.</text>
</comment>
<reference evidence="3 4" key="1">
    <citation type="submission" date="2020-08" db="EMBL/GenBank/DDBJ databases">
        <title>Genomic Encyclopedia of Type Strains, Phase IV (KMG-IV): sequencing the most valuable type-strain genomes for metagenomic binning, comparative biology and taxonomic classification.</title>
        <authorList>
            <person name="Goeker M."/>
        </authorList>
    </citation>
    <scope>NUCLEOTIDE SEQUENCE [LARGE SCALE GENOMIC DNA]</scope>
    <source>
        <strain evidence="3 4">DSM 23562</strain>
    </source>
</reference>
<evidence type="ECO:0000256" key="1">
    <source>
        <dbReference type="ARBA" id="ARBA00022481"/>
    </source>
</evidence>
<sequence length="124" mass="13383">MVQKQFRRRGFTLVEVMMVVCIVSVVFAIAAPNLRRTRENARARGCLRNLRVIDSAKEQYAMDNKLAQGSTMPALSVLCGNGTTTYIKGGTPFCQAGGTYTPNNLGTDPSCSVGTNAMIAHILP</sequence>
<proteinExistence type="predicted"/>
<keyword evidence="2" id="KW-0812">Transmembrane</keyword>